<dbReference type="Proteomes" id="UP000095287">
    <property type="component" value="Unplaced"/>
</dbReference>
<dbReference type="AlphaFoldDB" id="A0A1I7ZSN8"/>
<feature type="compositionally biased region" description="Polar residues" evidence="1">
    <location>
        <begin position="7"/>
        <end position="17"/>
    </location>
</feature>
<evidence type="ECO:0000313" key="3">
    <source>
        <dbReference type="WBParaSite" id="L893_g29549.t1"/>
    </source>
</evidence>
<evidence type="ECO:0000313" key="2">
    <source>
        <dbReference type="Proteomes" id="UP000095287"/>
    </source>
</evidence>
<protein>
    <submittedName>
        <fullName evidence="3">Exonuclease domain-containing protein</fullName>
    </submittedName>
</protein>
<sequence>MHDSVTVALTTEDSSGGRSLPGTRHAVAVDLETEGRISSRHGQFLPAMYPDCLPTAASSITFPTRGLQ</sequence>
<name>A0A1I7ZSN8_9BILA</name>
<keyword evidence="2" id="KW-1185">Reference proteome</keyword>
<accession>A0A1I7ZSN8</accession>
<evidence type="ECO:0000256" key="1">
    <source>
        <dbReference type="SAM" id="MobiDB-lite"/>
    </source>
</evidence>
<feature type="region of interest" description="Disordered" evidence="1">
    <location>
        <begin position="1"/>
        <end position="24"/>
    </location>
</feature>
<proteinExistence type="predicted"/>
<reference evidence="3" key="1">
    <citation type="submission" date="2016-11" db="UniProtKB">
        <authorList>
            <consortium name="WormBaseParasite"/>
        </authorList>
    </citation>
    <scope>IDENTIFICATION</scope>
</reference>
<organism evidence="2 3">
    <name type="scientific">Steinernema glaseri</name>
    <dbReference type="NCBI Taxonomy" id="37863"/>
    <lineage>
        <taxon>Eukaryota</taxon>
        <taxon>Metazoa</taxon>
        <taxon>Ecdysozoa</taxon>
        <taxon>Nematoda</taxon>
        <taxon>Chromadorea</taxon>
        <taxon>Rhabditida</taxon>
        <taxon>Tylenchina</taxon>
        <taxon>Panagrolaimomorpha</taxon>
        <taxon>Strongyloidoidea</taxon>
        <taxon>Steinernematidae</taxon>
        <taxon>Steinernema</taxon>
    </lineage>
</organism>
<dbReference type="WBParaSite" id="L893_g29549.t1">
    <property type="protein sequence ID" value="L893_g29549.t1"/>
    <property type="gene ID" value="L893_g29549"/>
</dbReference>